<reference evidence="1" key="2">
    <citation type="journal article" date="2014" name="ISME J.">
        <title>Microbial stratification in low pH oxic and suboxic macroscopic growths along an acid mine drainage.</title>
        <authorList>
            <person name="Mendez-Garcia C."/>
            <person name="Mesa V."/>
            <person name="Sprenger R.R."/>
            <person name="Richter M."/>
            <person name="Diez M.S."/>
            <person name="Solano J."/>
            <person name="Bargiela R."/>
            <person name="Golyshina O.V."/>
            <person name="Manteca A."/>
            <person name="Ramos J.L."/>
            <person name="Gallego J.R."/>
            <person name="Llorente I."/>
            <person name="Martins Dos Santos V.A."/>
            <person name="Jensen O.N."/>
            <person name="Pelaez A.I."/>
            <person name="Sanchez J."/>
            <person name="Ferrer M."/>
        </authorList>
    </citation>
    <scope>NUCLEOTIDE SEQUENCE</scope>
</reference>
<dbReference type="EMBL" id="AUZZ01009079">
    <property type="protein sequence ID" value="EQD34997.1"/>
    <property type="molecule type" value="Genomic_DNA"/>
</dbReference>
<organism evidence="1">
    <name type="scientific">mine drainage metagenome</name>
    <dbReference type="NCBI Taxonomy" id="410659"/>
    <lineage>
        <taxon>unclassified sequences</taxon>
        <taxon>metagenomes</taxon>
        <taxon>ecological metagenomes</taxon>
    </lineage>
</organism>
<dbReference type="AlphaFoldDB" id="T0YT26"/>
<dbReference type="SUPFAM" id="SSF56954">
    <property type="entry name" value="Outer membrane efflux proteins (OEP)"/>
    <property type="match status" value="1"/>
</dbReference>
<comment type="caution">
    <text evidence="1">The sequence shown here is derived from an EMBL/GenBank/DDBJ whole genome shotgun (WGS) entry which is preliminary data.</text>
</comment>
<sequence length="156" mass="17019">RRQASLDRSIVRAVRERYRAGTASATALTSADLNAERAAFRWHQAQLGASLATAHLAGVIGLPPAALTGVRLSFAIFRRLRAPQALDADERRALRERPAVRKALAQYNAAQYRLKAAVDGLINGVKVVPGYALNQQTDNYSLALKTHPPLFNQHQG</sequence>
<dbReference type="Gene3D" id="1.20.1600.10">
    <property type="entry name" value="Outer membrane efflux proteins (OEP)"/>
    <property type="match status" value="1"/>
</dbReference>
<reference evidence="1" key="1">
    <citation type="submission" date="2013-08" db="EMBL/GenBank/DDBJ databases">
        <authorList>
            <person name="Mendez C."/>
            <person name="Richter M."/>
            <person name="Ferrer M."/>
            <person name="Sanchez J."/>
        </authorList>
    </citation>
    <scope>NUCLEOTIDE SEQUENCE</scope>
</reference>
<proteinExistence type="predicted"/>
<name>T0YT26_9ZZZZ</name>
<feature type="non-terminal residue" evidence="1">
    <location>
        <position position="1"/>
    </location>
</feature>
<gene>
    <name evidence="1" type="ORF">B2A_12585</name>
</gene>
<accession>T0YT26</accession>
<evidence type="ECO:0000313" key="1">
    <source>
        <dbReference type="EMBL" id="EQD34997.1"/>
    </source>
</evidence>
<feature type="non-terminal residue" evidence="1">
    <location>
        <position position="156"/>
    </location>
</feature>
<protein>
    <submittedName>
        <fullName evidence="1">Outer membrane efflux protein</fullName>
    </submittedName>
</protein>